<accession>A0ABD3FI41</accession>
<dbReference type="SUPFAM" id="SSF48371">
    <property type="entry name" value="ARM repeat"/>
    <property type="match status" value="3"/>
</dbReference>
<dbReference type="PROSITE" id="PS50176">
    <property type="entry name" value="ARM_REPEAT"/>
    <property type="match status" value="4"/>
</dbReference>
<comment type="caution">
    <text evidence="3">The sequence shown here is derived from an EMBL/GenBank/DDBJ whole genome shotgun (WGS) entry which is preliminary data.</text>
</comment>
<dbReference type="PANTHER" id="PTHR23315:SF7">
    <property type="entry name" value="U-BOX DOMAIN-CONTAINING PROTEIN 4"/>
    <property type="match status" value="1"/>
</dbReference>
<sequence>MRSMPDLLVPGSGPMAEVLTTIGDLCDNMDETRQMCKWLHSGVKPIYDELRKKAIDYSPSTVERFVNIVAKFLRFLQQNHGKQLVYRVVEFSTRTTELRLIREEIIELFQELGTVPVNWEEEWDENYRLQIETLAATVKSRELVHYELQNPRARAAALLLLKFEMEQRGERHDDDVLRVLNSTLAHVISALNMLDGSLPPWFLPLYELEFESNSFARSSFSTSHHGWIGDHENVVIKFFLIDEEELDERAQRNLEKELSLIYPLSHRNIINILGASHVNSPPFVVYEFAKNGNLGTFLVRSEKNKNHLWRLLYEAACGLFYIHSQGIIHGYLKLSSILIDAKGHAKLTYYGLSTMRACSMLSHASTASSLRWRAPECLKRKPNATSDVYSLAMRMIEAANGEPPFAFLSDDDVRDNLRRGEIPDKPEAMTDEVWDLVKVMTNVDATKRIRLDEVLQKLEFFAQMEANGKLKTTETAKNFAPEKKNRTYTSVAALVGGIISSNSDKQEELLRLLVAECIEDEKRAELYESNGVSVLIDLVKSGRTHFVRLSSLLCLSWVVSLDLRLSKQDFYSLGEDFPELTPHELSDLKISFQDSDESEQMKALVVCSGTGIITKEQTLQDSSVLLPIVNLLRNGTDNLKFWATIAVGKLATNDKIRMYFADVGAVAPLLVLLQAGSPLQKLWAAYALAKLCKYNEINSISVANCGAIPLLMGLLHDGIPRQKEFAALSLGHFSLANENCSMIIASAGAIAPLVSLLRNGNGKQKERAAFALGGLMSRSMDNCTAIEVEGGLELLVSMLINSSDDQKEAAAFALGTFVAKGDVKANQVELKQAISYLVSTLSDGKTAQKELAALTLGTFSVGINVDSLAVEMEQAIVPLVTLLREGMYEQAAFALSHLAGMNDAIRVAIAQEGAILMLISLLHTGSDAAKEHAALVLGTLATNISIAEEIVREKGIPIFLTLLRDGTTKQKAYAMLAIGNLTICSNTNSSAIANEDGIPLIMALLRTGTEELTEGAAFALARLAANETISMLLVHNGAIPLFVELIQSDNDRLKEQAAFALSEIADKSYQNCEVIAAEGGIPLLVALLGAGTDKQKEFAAMTLSFICGEDELDDNRVAISRAGAIAPLVSLVNSGNDPQKRWAALALGSLAVKDDANCKVIAREGAISPLINLLRSPLDRQKENAAFALGRLAAYSDDADAISALEEAIPALVELLRAGTDAQKEEAAFALGHLSLKNEASSAAIASNGAISLLVKLLRSGTDNGKAYATMALVNLAASSRQTHAEVVHEGVIGLLVQIERNGAETQKRWAAYSLGRLAFKSHGH</sequence>
<dbReference type="SMART" id="SM00185">
    <property type="entry name" value="ARM"/>
    <property type="match status" value="14"/>
</dbReference>
<feature type="repeat" description="ARM" evidence="1">
    <location>
        <begin position="1165"/>
        <end position="1202"/>
    </location>
</feature>
<feature type="domain" description="Protein kinase" evidence="2">
    <location>
        <begin position="209"/>
        <end position="461"/>
    </location>
</feature>
<organism evidence="3 4">
    <name type="scientific">Phytophthora oleae</name>
    <dbReference type="NCBI Taxonomy" id="2107226"/>
    <lineage>
        <taxon>Eukaryota</taxon>
        <taxon>Sar</taxon>
        <taxon>Stramenopiles</taxon>
        <taxon>Oomycota</taxon>
        <taxon>Peronosporomycetes</taxon>
        <taxon>Peronosporales</taxon>
        <taxon>Peronosporaceae</taxon>
        <taxon>Phytophthora</taxon>
    </lineage>
</organism>
<evidence type="ECO:0000256" key="1">
    <source>
        <dbReference type="PROSITE-ProRule" id="PRU00259"/>
    </source>
</evidence>
<gene>
    <name evidence="3" type="ORF">V7S43_008669</name>
</gene>
<dbReference type="EMBL" id="JBIMZQ010000017">
    <property type="protein sequence ID" value="KAL3666418.1"/>
    <property type="molecule type" value="Genomic_DNA"/>
</dbReference>
<dbReference type="InterPro" id="IPR000719">
    <property type="entry name" value="Prot_kinase_dom"/>
</dbReference>
<keyword evidence="4" id="KW-1185">Reference proteome</keyword>
<dbReference type="InterPro" id="IPR011989">
    <property type="entry name" value="ARM-like"/>
</dbReference>
<dbReference type="Pfam" id="PF13513">
    <property type="entry name" value="HEAT_EZ"/>
    <property type="match status" value="3"/>
</dbReference>
<dbReference type="SUPFAM" id="SSF56112">
    <property type="entry name" value="Protein kinase-like (PK-like)"/>
    <property type="match status" value="1"/>
</dbReference>
<dbReference type="PROSITE" id="PS50011">
    <property type="entry name" value="PROTEIN_KINASE_DOM"/>
    <property type="match status" value="1"/>
</dbReference>
<dbReference type="PANTHER" id="PTHR23315">
    <property type="entry name" value="U BOX DOMAIN-CONTAINING"/>
    <property type="match status" value="1"/>
</dbReference>
<feature type="repeat" description="ARM" evidence="1">
    <location>
        <begin position="1249"/>
        <end position="1291"/>
    </location>
</feature>
<dbReference type="InterPro" id="IPR000225">
    <property type="entry name" value="Armadillo"/>
</dbReference>
<reference evidence="3 4" key="1">
    <citation type="submission" date="2024-09" db="EMBL/GenBank/DDBJ databases">
        <title>Genome sequencing and assembly of Phytophthora oleae, isolate VK10A, causative agent of rot of olive drupes.</title>
        <authorList>
            <person name="Conti Taguali S."/>
            <person name="Riolo M."/>
            <person name="La Spada F."/>
            <person name="Cacciola S.O."/>
            <person name="Dionisio G."/>
        </authorList>
    </citation>
    <scope>NUCLEOTIDE SEQUENCE [LARGE SCALE GENOMIC DNA]</scope>
    <source>
        <strain evidence="3 4">VK10A</strain>
    </source>
</reference>
<feature type="repeat" description="ARM" evidence="1">
    <location>
        <begin position="1207"/>
        <end position="1249"/>
    </location>
</feature>
<evidence type="ECO:0000313" key="3">
    <source>
        <dbReference type="EMBL" id="KAL3666418.1"/>
    </source>
</evidence>
<dbReference type="Gene3D" id="1.10.510.10">
    <property type="entry name" value="Transferase(Phosphotransferase) domain 1"/>
    <property type="match status" value="1"/>
</dbReference>
<protein>
    <recommendedName>
        <fullName evidence="2">Protein kinase domain-containing protein</fullName>
    </recommendedName>
</protein>
<name>A0ABD3FI41_9STRA</name>
<proteinExistence type="predicted"/>
<feature type="repeat" description="ARM" evidence="1">
    <location>
        <begin position="1037"/>
        <end position="1079"/>
    </location>
</feature>
<dbReference type="InterPro" id="IPR016024">
    <property type="entry name" value="ARM-type_fold"/>
</dbReference>
<dbReference type="Gene3D" id="1.25.10.10">
    <property type="entry name" value="Leucine-rich Repeat Variant"/>
    <property type="match status" value="5"/>
</dbReference>
<evidence type="ECO:0000259" key="2">
    <source>
        <dbReference type="PROSITE" id="PS50011"/>
    </source>
</evidence>
<evidence type="ECO:0000313" key="4">
    <source>
        <dbReference type="Proteomes" id="UP001632037"/>
    </source>
</evidence>
<dbReference type="InterPro" id="IPR011009">
    <property type="entry name" value="Kinase-like_dom_sf"/>
</dbReference>
<dbReference type="Pfam" id="PF07714">
    <property type="entry name" value="PK_Tyr_Ser-Thr"/>
    <property type="match status" value="1"/>
</dbReference>
<dbReference type="Proteomes" id="UP001632037">
    <property type="component" value="Unassembled WGS sequence"/>
</dbReference>
<dbReference type="InterPro" id="IPR001245">
    <property type="entry name" value="Ser-Thr/Tyr_kinase_cat_dom"/>
</dbReference>